<feature type="domain" description="Histidine kinase" evidence="11">
    <location>
        <begin position="649"/>
        <end position="731"/>
    </location>
</feature>
<evidence type="ECO:0000256" key="6">
    <source>
        <dbReference type="ARBA" id="ARBA00022777"/>
    </source>
</evidence>
<dbReference type="SUPFAM" id="SSF55785">
    <property type="entry name" value="PYP-like sensor domain (PAS domain)"/>
    <property type="match status" value="1"/>
</dbReference>
<dbReference type="GO" id="GO:0046983">
    <property type="term" value="F:protein dimerization activity"/>
    <property type="evidence" value="ECO:0007669"/>
    <property type="project" value="InterPro"/>
</dbReference>
<dbReference type="InterPro" id="IPR035965">
    <property type="entry name" value="PAS-like_dom_sf"/>
</dbReference>
<keyword evidence="4" id="KW-0808">Transferase</keyword>
<dbReference type="NCBIfam" id="TIGR00229">
    <property type="entry name" value="sensory_box"/>
    <property type="match status" value="1"/>
</dbReference>
<dbReference type="InterPro" id="IPR003018">
    <property type="entry name" value="GAF"/>
</dbReference>
<feature type="transmembrane region" description="Helical" evidence="10">
    <location>
        <begin position="49"/>
        <end position="82"/>
    </location>
</feature>
<dbReference type="PANTHER" id="PTHR24421">
    <property type="entry name" value="NITRATE/NITRITE SENSOR PROTEIN NARX-RELATED"/>
    <property type="match status" value="1"/>
</dbReference>
<proteinExistence type="predicted"/>
<keyword evidence="5" id="KW-0547">Nucleotide-binding</keyword>
<dbReference type="Proteomes" id="UP000011200">
    <property type="component" value="Chromosome"/>
</dbReference>
<evidence type="ECO:0000256" key="9">
    <source>
        <dbReference type="SAM" id="Coils"/>
    </source>
</evidence>
<dbReference type="Gene3D" id="3.30.450.20">
    <property type="entry name" value="PAS domain"/>
    <property type="match status" value="1"/>
</dbReference>
<dbReference type="SUPFAM" id="SSF55874">
    <property type="entry name" value="ATPase domain of HSP90 chaperone/DNA topoisomerase II/histidine kinase"/>
    <property type="match status" value="1"/>
</dbReference>
<dbReference type="InterPro" id="IPR036890">
    <property type="entry name" value="HATPase_C_sf"/>
</dbReference>
<evidence type="ECO:0000256" key="7">
    <source>
        <dbReference type="ARBA" id="ARBA00022840"/>
    </source>
</evidence>
<keyword evidence="10" id="KW-0812">Transmembrane</keyword>
<evidence type="ECO:0000256" key="2">
    <source>
        <dbReference type="ARBA" id="ARBA00012438"/>
    </source>
</evidence>
<reference evidence="13 14" key="1">
    <citation type="journal article" date="2013" name="Genome Announc.">
        <title>Draft genome sequence of MKD8, a conjugal recipient Mycobacterium smegmatis strain.</title>
        <authorList>
            <person name="Gray T.A."/>
            <person name="Palumbo M.J."/>
            <person name="Derbyshire K.M."/>
        </authorList>
    </citation>
    <scope>NUCLEOTIDE SEQUENCE [LARGE SCALE GENOMIC DNA]</scope>
    <source>
        <strain evidence="13 14">MKD8</strain>
    </source>
</reference>
<dbReference type="GO" id="GO:0000155">
    <property type="term" value="F:phosphorelay sensor kinase activity"/>
    <property type="evidence" value="ECO:0007669"/>
    <property type="project" value="InterPro"/>
</dbReference>
<dbReference type="InterPro" id="IPR011712">
    <property type="entry name" value="Sig_transdc_His_kin_sub3_dim/P"/>
</dbReference>
<organism evidence="13 14">
    <name type="scientific">Mycolicibacterium smegmatis (strain MKD8)</name>
    <name type="common">Mycobacterium smegmatis</name>
    <dbReference type="NCBI Taxonomy" id="1214915"/>
    <lineage>
        <taxon>Bacteria</taxon>
        <taxon>Bacillati</taxon>
        <taxon>Actinomycetota</taxon>
        <taxon>Actinomycetes</taxon>
        <taxon>Mycobacteriales</taxon>
        <taxon>Mycobacteriaceae</taxon>
        <taxon>Mycolicibacterium</taxon>
    </lineage>
</organism>
<dbReference type="CDD" id="cd00130">
    <property type="entry name" value="PAS"/>
    <property type="match status" value="1"/>
</dbReference>
<comment type="catalytic activity">
    <reaction evidence="1">
        <text>ATP + protein L-histidine = ADP + protein N-phospho-L-histidine.</text>
        <dbReference type="EC" id="2.7.13.3"/>
    </reaction>
</comment>
<dbReference type="SMART" id="SM00387">
    <property type="entry name" value="HATPase_c"/>
    <property type="match status" value="1"/>
</dbReference>
<evidence type="ECO:0000313" key="13">
    <source>
        <dbReference type="EMBL" id="AWT53214.1"/>
    </source>
</evidence>
<name>A0A2U9PN99_MYCSE</name>
<evidence type="ECO:0000256" key="10">
    <source>
        <dbReference type="SAM" id="Phobius"/>
    </source>
</evidence>
<dbReference type="InterPro" id="IPR005467">
    <property type="entry name" value="His_kinase_dom"/>
</dbReference>
<keyword evidence="10" id="KW-0472">Membrane</keyword>
<evidence type="ECO:0000256" key="4">
    <source>
        <dbReference type="ARBA" id="ARBA00022679"/>
    </source>
</evidence>
<dbReference type="EMBL" id="CP027541">
    <property type="protein sequence ID" value="AWT53214.1"/>
    <property type="molecule type" value="Genomic_DNA"/>
</dbReference>
<feature type="coiled-coil region" evidence="9">
    <location>
        <begin position="337"/>
        <end position="364"/>
    </location>
</feature>
<keyword evidence="3" id="KW-0597">Phosphoprotein</keyword>
<dbReference type="InterPro" id="IPR050482">
    <property type="entry name" value="Sensor_HK_TwoCompSys"/>
</dbReference>
<dbReference type="Gene3D" id="3.30.450.40">
    <property type="match status" value="1"/>
</dbReference>
<dbReference type="AlphaFoldDB" id="A0A2U9PN99"/>
<dbReference type="GO" id="GO:0016020">
    <property type="term" value="C:membrane"/>
    <property type="evidence" value="ECO:0007669"/>
    <property type="project" value="InterPro"/>
</dbReference>
<keyword evidence="9" id="KW-0175">Coiled coil</keyword>
<protein>
    <recommendedName>
        <fullName evidence="2">histidine kinase</fullName>
        <ecNumber evidence="2">2.7.13.3</ecNumber>
    </recommendedName>
</protein>
<dbReference type="Pfam" id="PF01590">
    <property type="entry name" value="GAF"/>
    <property type="match status" value="1"/>
</dbReference>
<dbReference type="PANTHER" id="PTHR24421:SF10">
    <property type="entry name" value="NITRATE_NITRITE SENSOR PROTEIN NARQ"/>
    <property type="match status" value="1"/>
</dbReference>
<keyword evidence="8" id="KW-0902">Two-component regulatory system</keyword>
<dbReference type="PROSITE" id="PS50112">
    <property type="entry name" value="PAS"/>
    <property type="match status" value="1"/>
</dbReference>
<dbReference type="SMART" id="SM00091">
    <property type="entry name" value="PAS"/>
    <property type="match status" value="1"/>
</dbReference>
<dbReference type="EC" id="2.7.13.3" evidence="2"/>
<dbReference type="InterPro" id="IPR013655">
    <property type="entry name" value="PAS_fold_3"/>
</dbReference>
<dbReference type="Gene3D" id="3.30.565.10">
    <property type="entry name" value="Histidine kinase-like ATPase, C-terminal domain"/>
    <property type="match status" value="1"/>
</dbReference>
<dbReference type="InterPro" id="IPR029016">
    <property type="entry name" value="GAF-like_dom_sf"/>
</dbReference>
<keyword evidence="6 13" id="KW-0418">Kinase</keyword>
<keyword evidence="10" id="KW-1133">Transmembrane helix</keyword>
<dbReference type="SMART" id="SM00065">
    <property type="entry name" value="GAF"/>
    <property type="match status" value="1"/>
</dbReference>
<evidence type="ECO:0000256" key="3">
    <source>
        <dbReference type="ARBA" id="ARBA00022553"/>
    </source>
</evidence>
<dbReference type="CDD" id="cd16917">
    <property type="entry name" value="HATPase_UhpB-NarQ-NarX-like"/>
    <property type="match status" value="1"/>
</dbReference>
<dbReference type="Pfam" id="PF08447">
    <property type="entry name" value="PAS_3"/>
    <property type="match status" value="1"/>
</dbReference>
<sequence>MARLLAFVVRPAPRPVHWGIVVATAFIVAEIVLVHLFKRVAPENAFGAIFLMGVLVVSAGWSMPLAVATSLASTLAYIYIHLEGADSLAPAMFVFLPIALLTNLLAGQARSQTQEAEQRRREADLSAELARLMLGAGDLPHALERAGQRMARVLDVPEVTLTTGRLEPDGDHHAIPLRSGDERIGTLLVPAQLPLNTLRRWQRMVPAIEALLTAAMDREHITAELETSRKELERFFDVASESLFISDHHTLTRVNPAFTRTLGFTATELAQRPFMDLVHPDDRDNTRLALEELRTDHREVQFENRCIRNDGETRWFQWSVVSDHGLLFGAGRDVTERRREQDRLREAQRQIEASHQEVSALATQQTALRRVATQVARGAKPDEVYPLAVGELSVGISVSHSTLLRYESESTAVVVAALDTESVERLQVGDKVPLEGDSLAVRILRTGAPARIDSYAGLDSEIAMRLRGFGVRAGVAAPIIVDGHTWGALIAGTSGDEPLPPGTEERVGDFADLVSTAIFNAESRAEITASRARIVAAADQARRRFERDLHDGAQQRIVSLGLELRAVQASVPDENTALQDQMSHVVDGLAGLYADLQELSRGIHPAILSKGGLGPALRTLARRSSVPVVLDIDVGHRLPESVEVAAYYVVAEALTNAAKHASASEVAVRAAADGDELAVSVSDDGIGGAVSGGGSGLIGLKDRVEALSGRLEVSSPPGAGTTLSVRIPLDAA</sequence>
<evidence type="ECO:0000259" key="12">
    <source>
        <dbReference type="PROSITE" id="PS50112"/>
    </source>
</evidence>
<evidence type="ECO:0000256" key="1">
    <source>
        <dbReference type="ARBA" id="ARBA00000085"/>
    </source>
</evidence>
<evidence type="ECO:0000259" key="11">
    <source>
        <dbReference type="PROSITE" id="PS50109"/>
    </source>
</evidence>
<dbReference type="InterPro" id="IPR000014">
    <property type="entry name" value="PAS"/>
</dbReference>
<dbReference type="GO" id="GO:0005524">
    <property type="term" value="F:ATP binding"/>
    <property type="evidence" value="ECO:0007669"/>
    <property type="project" value="UniProtKB-KW"/>
</dbReference>
<dbReference type="InterPro" id="IPR003594">
    <property type="entry name" value="HATPase_dom"/>
</dbReference>
<feature type="transmembrane region" description="Helical" evidence="10">
    <location>
        <begin position="16"/>
        <end position="37"/>
    </location>
</feature>
<reference evidence="14" key="2">
    <citation type="submission" date="2018-03" db="EMBL/GenBank/DDBJ databases">
        <authorList>
            <person name="Derbyshire K."/>
            <person name="Gray T.A."/>
            <person name="Champion M."/>
        </authorList>
    </citation>
    <scope>NUCLEOTIDE SEQUENCE [LARGE SCALE GENOMIC DNA]</scope>
    <source>
        <strain evidence="14">MKD8</strain>
    </source>
</reference>
<dbReference type="PROSITE" id="PS50109">
    <property type="entry name" value="HIS_KIN"/>
    <property type="match status" value="1"/>
</dbReference>
<accession>A0A2U9PN99</accession>
<evidence type="ECO:0000256" key="8">
    <source>
        <dbReference type="ARBA" id="ARBA00023012"/>
    </source>
</evidence>
<dbReference type="SUPFAM" id="SSF55781">
    <property type="entry name" value="GAF domain-like"/>
    <property type="match status" value="1"/>
</dbReference>
<keyword evidence="7" id="KW-0067">ATP-binding</keyword>
<dbReference type="Pfam" id="PF07730">
    <property type="entry name" value="HisKA_3"/>
    <property type="match status" value="1"/>
</dbReference>
<dbReference type="Pfam" id="PF02518">
    <property type="entry name" value="HATPase_c"/>
    <property type="match status" value="1"/>
</dbReference>
<evidence type="ECO:0000256" key="5">
    <source>
        <dbReference type="ARBA" id="ARBA00022741"/>
    </source>
</evidence>
<dbReference type="Gene3D" id="1.20.5.1930">
    <property type="match status" value="1"/>
</dbReference>
<feature type="domain" description="PAS" evidence="12">
    <location>
        <begin position="228"/>
        <end position="297"/>
    </location>
</feature>
<gene>
    <name evidence="13" type="ORF">D806_022330</name>
</gene>
<evidence type="ECO:0000313" key="14">
    <source>
        <dbReference type="Proteomes" id="UP000011200"/>
    </source>
</evidence>